<evidence type="ECO:0000313" key="8">
    <source>
        <dbReference type="EMBL" id="ART79910.1"/>
    </source>
</evidence>
<dbReference type="InterPro" id="IPR038766">
    <property type="entry name" value="Membrane_comp_ABC_pdt"/>
</dbReference>
<dbReference type="KEGG" id="ocm:CBP12_06880"/>
<feature type="transmembrane region" description="Helical" evidence="6">
    <location>
        <begin position="379"/>
        <end position="401"/>
    </location>
</feature>
<accession>A0A1Y0CX47</accession>
<name>A0A1Y0CX47_9GAMM</name>
<dbReference type="EMBL" id="CP021376">
    <property type="protein sequence ID" value="ART79910.1"/>
    <property type="molecule type" value="Genomic_DNA"/>
</dbReference>
<evidence type="ECO:0000256" key="1">
    <source>
        <dbReference type="ARBA" id="ARBA00004651"/>
    </source>
</evidence>
<evidence type="ECO:0000256" key="2">
    <source>
        <dbReference type="ARBA" id="ARBA00022475"/>
    </source>
</evidence>
<protein>
    <submittedName>
        <fullName evidence="8">ABC transporter permease</fullName>
    </submittedName>
</protein>
<dbReference type="Proteomes" id="UP000243793">
    <property type="component" value="Chromosome"/>
</dbReference>
<dbReference type="OrthoDB" id="5292592at2"/>
<dbReference type="PANTHER" id="PTHR30287">
    <property type="entry name" value="MEMBRANE COMPONENT OF PREDICTED ABC SUPERFAMILY METABOLITE UPTAKE TRANSPORTER"/>
    <property type="match status" value="1"/>
</dbReference>
<feature type="transmembrane region" description="Helical" evidence="6">
    <location>
        <begin position="454"/>
        <end position="476"/>
    </location>
</feature>
<evidence type="ECO:0000256" key="6">
    <source>
        <dbReference type="SAM" id="Phobius"/>
    </source>
</evidence>
<dbReference type="GO" id="GO:0005886">
    <property type="term" value="C:plasma membrane"/>
    <property type="evidence" value="ECO:0007669"/>
    <property type="project" value="UniProtKB-SubCell"/>
</dbReference>
<keyword evidence="2" id="KW-1003">Cell membrane</keyword>
<dbReference type="Pfam" id="PF02687">
    <property type="entry name" value="FtsX"/>
    <property type="match status" value="2"/>
</dbReference>
<evidence type="ECO:0000259" key="7">
    <source>
        <dbReference type="Pfam" id="PF02687"/>
    </source>
</evidence>
<feature type="transmembrane region" description="Helical" evidence="6">
    <location>
        <begin position="688"/>
        <end position="708"/>
    </location>
</feature>
<evidence type="ECO:0000256" key="5">
    <source>
        <dbReference type="ARBA" id="ARBA00023136"/>
    </source>
</evidence>
<feature type="transmembrane region" description="Helical" evidence="6">
    <location>
        <begin position="740"/>
        <end position="763"/>
    </location>
</feature>
<dbReference type="PANTHER" id="PTHR30287:SF1">
    <property type="entry name" value="INNER MEMBRANE PROTEIN"/>
    <property type="match status" value="1"/>
</dbReference>
<feature type="transmembrane region" description="Helical" evidence="6">
    <location>
        <begin position="407"/>
        <end position="433"/>
    </location>
</feature>
<feature type="domain" description="ABC3 transporter permease C-terminal" evidence="7">
    <location>
        <begin position="691"/>
        <end position="791"/>
    </location>
</feature>
<keyword evidence="9" id="KW-1185">Reference proteome</keyword>
<feature type="transmembrane region" description="Helical" evidence="6">
    <location>
        <begin position="21"/>
        <end position="42"/>
    </location>
</feature>
<keyword evidence="5 6" id="KW-0472">Membrane</keyword>
<keyword evidence="4 6" id="KW-1133">Transmembrane helix</keyword>
<evidence type="ECO:0000256" key="4">
    <source>
        <dbReference type="ARBA" id="ARBA00022989"/>
    </source>
</evidence>
<reference evidence="9" key="1">
    <citation type="submission" date="2017-05" db="EMBL/GenBank/DDBJ databases">
        <authorList>
            <person name="Sung H."/>
        </authorList>
    </citation>
    <scope>NUCLEOTIDE SEQUENCE [LARGE SCALE GENOMIC DNA]</scope>
    <source>
        <strain evidence="9">AMac2203</strain>
    </source>
</reference>
<dbReference type="InterPro" id="IPR003838">
    <property type="entry name" value="ABC3_permease_C"/>
</dbReference>
<gene>
    <name evidence="8" type="ORF">CBP12_06880</name>
</gene>
<comment type="subcellular location">
    <subcellularLocation>
        <location evidence="1">Cell membrane</location>
        <topology evidence="1">Multi-pass membrane protein</topology>
    </subcellularLocation>
</comment>
<feature type="domain" description="ABC3 transporter permease C-terminal" evidence="7">
    <location>
        <begin position="251"/>
        <end position="366"/>
    </location>
</feature>
<feature type="transmembrane region" description="Helical" evidence="6">
    <location>
        <begin position="248"/>
        <end position="271"/>
    </location>
</feature>
<feature type="transmembrane region" description="Helical" evidence="6">
    <location>
        <begin position="292"/>
        <end position="318"/>
    </location>
</feature>
<feature type="transmembrane region" description="Helical" evidence="6">
    <location>
        <begin position="775"/>
        <end position="796"/>
    </location>
</feature>
<organism evidence="8 9">
    <name type="scientific">Oceanisphaera avium</name>
    <dbReference type="NCBI Taxonomy" id="1903694"/>
    <lineage>
        <taxon>Bacteria</taxon>
        <taxon>Pseudomonadati</taxon>
        <taxon>Pseudomonadota</taxon>
        <taxon>Gammaproteobacteria</taxon>
        <taxon>Aeromonadales</taxon>
        <taxon>Aeromonadaceae</taxon>
        <taxon>Oceanisphaera</taxon>
    </lineage>
</organism>
<dbReference type="RefSeq" id="WP_086963782.1">
    <property type="nucleotide sequence ID" value="NZ_CP021376.1"/>
</dbReference>
<evidence type="ECO:0000313" key="9">
    <source>
        <dbReference type="Proteomes" id="UP000243793"/>
    </source>
</evidence>
<feature type="transmembrane region" description="Helical" evidence="6">
    <location>
        <begin position="338"/>
        <end position="358"/>
    </location>
</feature>
<dbReference type="AlphaFoldDB" id="A0A1Y0CX47"/>
<keyword evidence="3 6" id="KW-0812">Transmembrane</keyword>
<sequence>MANSSRLSLALIRREINHGSLRLFLLALALSVASMLSVTLVADRLNQAITLSGRDYIGADRVIIASRTLQEDVLKAAQTHGLELSRTQSFQSVLFAGDELQLASVRAVDNAFPFYGELQLSPPQALAKGQIWLSARLLALLKVDIGSTVELGNLKLKVTGELVAEPDQSLSPALLAPRALIHLDDVAASGIQMAGSRVNYRYLFKGSAQALDDYQAWLTPQLALGQRWQDASQANSPVSRSLARAEQFFRLASLIGVLLGMLAMAIALGYFSKKEQDRIALLKTLGASRRFLLRWLSTLLGSLLLLGVVVGTMVGYGLHKLILLSLGQALQVPLPPPSWQPFAYALGLAVITTIILALMPMRRLLQVPALKVLRNEAEAHIPVSWSVSLLLLATFLLSWLFSGEAILAGALLLGLLSLMAILGAVSGAMLWIARHLGRGIAFKLALNRLQRARISTLLQFGGVALALFLGCLLWIVRAELVDGFLANLPEKAPNRFVINIAEDELAPLRHMLDEARLTRSVFYPIVRGRLVAINEQATAEDVDNGEAQGVGRELNLTYSRELPKGNRILKGQWTQAPNSVSVEAGLAKRLNIKLGDNLQLDLAGVEVKGQVKSIREVDWDSMQPNFYLIFSPDVLASYSPTWLASFYLPKTEQDLEIALIRAFPTVTILDVEALLQQLRHVLAQVSQALLVIMALVILASLLVLLAQLETTLDSRRRELVLLRTLGASERLLQASLRWEWLAAGLAAGLAAALGVELCVAILLPQWLGLPWQPHPGLWLGLPALGAGLLLLTGRVGGVTRPRLMTRLRQW</sequence>
<proteinExistence type="predicted"/>
<evidence type="ECO:0000256" key="3">
    <source>
        <dbReference type="ARBA" id="ARBA00022692"/>
    </source>
</evidence>